<dbReference type="Proteomes" id="UP001364890">
    <property type="component" value="Unassembled WGS sequence"/>
</dbReference>
<evidence type="ECO:0000256" key="1">
    <source>
        <dbReference type="SAM" id="MobiDB-lite"/>
    </source>
</evidence>
<comment type="caution">
    <text evidence="2">The sequence shown here is derived from an EMBL/GenBank/DDBJ whole genome shotgun (WGS) entry which is preliminary data.</text>
</comment>
<feature type="compositionally biased region" description="Basic and acidic residues" evidence="1">
    <location>
        <begin position="63"/>
        <end position="75"/>
    </location>
</feature>
<accession>A0ABU8F4S6</accession>
<sequence>MKNRLLALLLGCCLFLLFPVQVFGEEKSGLLETNVYHLVGTTGEVVNSVQSIGSEPLSEESLSDQKHDTDGRTEAQERTIPVIEEIVAEVTSNTDSITTVVIDDDDETIEANPEIQVVTPVLRETQETIKRLNTEIKKTVVSGNEEVNDLVEKGLNTIPQKSPKKDTLSNQWRTKIPITPIKIMEVETNQTLEIDDTTEKVVISTNSLDKVEIFENQVMKSDKGIMDGEIFLKIENTSALKEDNTSLKKAKNQKDPEAPVLPFIPLAQELIFIQTTNPIGNGNSKVASTSFTFFTGSDIVVGALPSEKLMKELRRKKWYHKNSYAIIQWIHTPLRKPPESILFYT</sequence>
<organism evidence="2 3">
    <name type="scientific">Psychrobacillus mangrovi</name>
    <dbReference type="NCBI Taxonomy" id="3117745"/>
    <lineage>
        <taxon>Bacteria</taxon>
        <taxon>Bacillati</taxon>
        <taxon>Bacillota</taxon>
        <taxon>Bacilli</taxon>
        <taxon>Bacillales</taxon>
        <taxon>Bacillaceae</taxon>
        <taxon>Psychrobacillus</taxon>
    </lineage>
</organism>
<reference evidence="2 3" key="1">
    <citation type="submission" date="2024-01" db="EMBL/GenBank/DDBJ databases">
        <title>Seven novel Bacillus-like species.</title>
        <authorList>
            <person name="Liu G."/>
        </authorList>
    </citation>
    <scope>NUCLEOTIDE SEQUENCE [LARGE SCALE GENOMIC DNA]</scope>
    <source>
        <strain evidence="2 3">FJAT-51614</strain>
    </source>
</reference>
<gene>
    <name evidence="2" type="ORF">WAX74_05150</name>
</gene>
<name>A0ABU8F4S6_9BACI</name>
<proteinExistence type="predicted"/>
<protein>
    <submittedName>
        <fullName evidence="2">Uncharacterized protein</fullName>
    </submittedName>
</protein>
<feature type="region of interest" description="Disordered" evidence="1">
    <location>
        <begin position="53"/>
        <end position="75"/>
    </location>
</feature>
<keyword evidence="3" id="KW-1185">Reference proteome</keyword>
<dbReference type="EMBL" id="JBAWSY010000002">
    <property type="protein sequence ID" value="MEI4769046.1"/>
    <property type="molecule type" value="Genomic_DNA"/>
</dbReference>
<evidence type="ECO:0000313" key="3">
    <source>
        <dbReference type="Proteomes" id="UP001364890"/>
    </source>
</evidence>
<dbReference type="RefSeq" id="WP_336496594.1">
    <property type="nucleotide sequence ID" value="NZ_JBAWSY010000002.1"/>
</dbReference>
<evidence type="ECO:0000313" key="2">
    <source>
        <dbReference type="EMBL" id="MEI4769046.1"/>
    </source>
</evidence>